<organism evidence="3 4">
    <name type="scientific">Candida albicans</name>
    <name type="common">Yeast</name>
    <dbReference type="NCBI Taxonomy" id="5476"/>
    <lineage>
        <taxon>Eukaryota</taxon>
        <taxon>Fungi</taxon>
        <taxon>Dikarya</taxon>
        <taxon>Ascomycota</taxon>
        <taxon>Saccharomycotina</taxon>
        <taxon>Pichiomycetes</taxon>
        <taxon>Debaryomycetaceae</taxon>
        <taxon>Candida/Lodderomyces clade</taxon>
        <taxon>Candida</taxon>
    </lineage>
</organism>
<evidence type="ECO:0000256" key="1">
    <source>
        <dbReference type="SAM" id="Coils"/>
    </source>
</evidence>
<feature type="coiled-coil region" evidence="1">
    <location>
        <begin position="353"/>
        <end position="397"/>
    </location>
</feature>
<name>A0A8H6BX24_CANAX</name>
<feature type="compositionally biased region" description="Acidic residues" evidence="2">
    <location>
        <begin position="197"/>
        <end position="214"/>
    </location>
</feature>
<gene>
    <name evidence="3" type="ORF">FOB64_004685</name>
</gene>
<evidence type="ECO:0000256" key="2">
    <source>
        <dbReference type="SAM" id="MobiDB-lite"/>
    </source>
</evidence>
<evidence type="ECO:0000313" key="3">
    <source>
        <dbReference type="EMBL" id="KAF6066421.1"/>
    </source>
</evidence>
<comment type="caution">
    <text evidence="3">The sequence shown here is derived from an EMBL/GenBank/DDBJ whole genome shotgun (WGS) entry which is preliminary data.</text>
</comment>
<evidence type="ECO:0000313" key="4">
    <source>
        <dbReference type="Proteomes" id="UP000536275"/>
    </source>
</evidence>
<dbReference type="Proteomes" id="UP000536275">
    <property type="component" value="Unassembled WGS sequence"/>
</dbReference>
<keyword evidence="1" id="KW-0175">Coiled coil</keyword>
<accession>A0A8H6BX24</accession>
<dbReference type="Gene3D" id="1.10.287.1490">
    <property type="match status" value="1"/>
</dbReference>
<dbReference type="AlphaFoldDB" id="A0A8H6BX24"/>
<feature type="coiled-coil region" evidence="1">
    <location>
        <begin position="423"/>
        <end position="471"/>
    </location>
</feature>
<feature type="region of interest" description="Disordered" evidence="2">
    <location>
        <begin position="709"/>
        <end position="738"/>
    </location>
</feature>
<proteinExistence type="predicted"/>
<dbReference type="EMBL" id="JABWAD010000058">
    <property type="protein sequence ID" value="KAF6066421.1"/>
    <property type="molecule type" value="Genomic_DNA"/>
</dbReference>
<protein>
    <submittedName>
        <fullName evidence="3">Uncharacterized protein</fullName>
    </submittedName>
</protein>
<feature type="region of interest" description="Disordered" evidence="2">
    <location>
        <begin position="104"/>
        <end position="228"/>
    </location>
</feature>
<sequence>MSSRSNSPSKTLTENIDKSFSPIKINLTATDDNSPNKSIIHHKTPSRIVHHPHGLSAKHEARRNTIGYIRNPITSPRLAVRPPINLESIKRTNQKMAQQIKLAFPANNDDDKENELHLDLSSDPDEDYSSPIKRHTRPRNDGDDDNEHSEHLSKIPKLSRPSEEKQTLPETDTNEVEEIKSIEDNSIEENNRSNLAIEEENDNDSDNEEDDDDITKESRGSTVYHQNQTLDNTQISKIIREDLKLDYITPERATEAVAQSPHPHHQHIRLIEEDKTEDFGKFNDTTSPLKTRNQDENEFDDETANLTLSRQLENEPTINFLMSPNSKPVFSKDQVNKIQKEHESKVDTLLQQLNSRDDKIKQLYDELAKVNEQLISSQKEQRALNDEKSKLANSENLLTIQLHHNERELASLTKSFRLKESSLNNLKRKLNEQKVSIDETRHENDTLKSKINELQSLERDLKAEIVETSNSNIESTLKLDQVIKEKEELRQTKKLEAVNQKLKDDNTNNENLIKEYEKVATSRIEELESERDSTIEEISKHKQIVHDLETQVENLKQQYNDKEKTNKELESRIEELESKSVSNDELQELKRKIDAKDKEIETKEKTIEDYLSKMDDLVDHIKPLKKENEDLKQEQQKLIQEVSSLKDKLEKSKIQADEDLDKLSKYLYAEYAAKHIKKLEGIIKENKKLERELEFYKMKLEKANKEAELLSERKVSSSSKTALSPKITAAPKNRANIN</sequence>
<reference evidence="3 4" key="1">
    <citation type="submission" date="2020-03" db="EMBL/GenBank/DDBJ databases">
        <title>FDA dAtabase for Regulatory Grade micrObial Sequences (FDA-ARGOS): Supporting development and validation of Infectious Disease Dx tests.</title>
        <authorList>
            <person name="Campos J."/>
            <person name="Goldberg B."/>
            <person name="Tallon L."/>
            <person name="Sadzewicz L."/>
            <person name="Vavikolanu K."/>
            <person name="Mehta A."/>
            <person name="Aluvathingal J."/>
            <person name="Nadendla S."/>
            <person name="Nandy P."/>
            <person name="Geyer C."/>
            <person name="Yan Y."/>
            <person name="Sichtig H."/>
        </authorList>
    </citation>
    <scope>NUCLEOTIDE SEQUENCE [LARGE SCALE GENOMIC DNA]</scope>
    <source>
        <strain evidence="3 4">FDAARGOS_656</strain>
    </source>
</reference>